<dbReference type="AlphaFoldDB" id="A0A4R6H5U3"/>
<comment type="caution">
    <text evidence="1">The sequence shown here is derived from an EMBL/GenBank/DDBJ whole genome shotgun (WGS) entry which is preliminary data.</text>
</comment>
<dbReference type="OrthoDB" id="1118945at2"/>
<dbReference type="RefSeq" id="WP_133464529.1">
    <property type="nucleotide sequence ID" value="NZ_SNWI01000003.1"/>
</dbReference>
<protein>
    <recommendedName>
        <fullName evidence="3">Preprotein translocase subunit SecB</fullName>
    </recommendedName>
</protein>
<name>A0A4R6H5U3_9BACT</name>
<organism evidence="1 2">
    <name type="scientific">Sunxiuqinia elliptica</name>
    <dbReference type="NCBI Taxonomy" id="655355"/>
    <lineage>
        <taxon>Bacteria</taxon>
        <taxon>Pseudomonadati</taxon>
        <taxon>Bacteroidota</taxon>
        <taxon>Bacteroidia</taxon>
        <taxon>Marinilabiliales</taxon>
        <taxon>Prolixibacteraceae</taxon>
        <taxon>Sunxiuqinia</taxon>
    </lineage>
</organism>
<evidence type="ECO:0000313" key="1">
    <source>
        <dbReference type="EMBL" id="TDO03148.1"/>
    </source>
</evidence>
<accession>A0A4R6H5U3</accession>
<sequence>MKEDQKQFEIGYRIIKIHSVKFNFEDYNEDIIDELFRAEDALGLYINTSLKIDKENSIITIDIATKLVNNNDDKTIISHTGRTSYHVKGLDKVYDIEPDSFDLPDDFTIQLYSLAYSHSRALLSTELSPTNYRDKYFLPVINPSQFIKKDKSK</sequence>
<proteinExistence type="predicted"/>
<evidence type="ECO:0000313" key="2">
    <source>
        <dbReference type="Proteomes" id="UP000294848"/>
    </source>
</evidence>
<gene>
    <name evidence="1" type="ORF">DET52_10388</name>
</gene>
<dbReference type="EMBL" id="SNWI01000003">
    <property type="protein sequence ID" value="TDO03148.1"/>
    <property type="molecule type" value="Genomic_DNA"/>
</dbReference>
<reference evidence="1 2" key="1">
    <citation type="submission" date="2019-03" db="EMBL/GenBank/DDBJ databases">
        <title>Freshwater and sediment microbial communities from various areas in North America, analyzing microbe dynamics in response to fracking.</title>
        <authorList>
            <person name="Lamendella R."/>
        </authorList>
    </citation>
    <scope>NUCLEOTIDE SEQUENCE [LARGE SCALE GENOMIC DNA]</scope>
    <source>
        <strain evidence="1 2">114D</strain>
    </source>
</reference>
<evidence type="ECO:0008006" key="3">
    <source>
        <dbReference type="Google" id="ProtNLM"/>
    </source>
</evidence>
<dbReference type="Proteomes" id="UP000294848">
    <property type="component" value="Unassembled WGS sequence"/>
</dbReference>